<dbReference type="Gene3D" id="1.10.260.40">
    <property type="entry name" value="lambda repressor-like DNA-binding domains"/>
    <property type="match status" value="1"/>
</dbReference>
<accession>A0AAE3I412</accession>
<protein>
    <submittedName>
        <fullName evidence="1">Helix-turn-helix domain-containing protein</fullName>
    </submittedName>
</protein>
<name>A0AAE3I412_9RALS</name>
<dbReference type="InterPro" id="IPR001387">
    <property type="entry name" value="Cro/C1-type_HTH"/>
</dbReference>
<gene>
    <name evidence="1" type="ORF">N5I87_12200</name>
</gene>
<organism evidence="1 2">
    <name type="scientific">Ralstonia mojiangensis</name>
    <dbReference type="NCBI Taxonomy" id="2953895"/>
    <lineage>
        <taxon>Bacteria</taxon>
        <taxon>Pseudomonadati</taxon>
        <taxon>Pseudomonadota</taxon>
        <taxon>Betaproteobacteria</taxon>
        <taxon>Burkholderiales</taxon>
        <taxon>Burkholderiaceae</taxon>
        <taxon>Ralstonia</taxon>
    </lineage>
</organism>
<reference evidence="1" key="1">
    <citation type="journal article" date="2023" name="Front. Microbiol.">
        <title>Ralstonia chuxiongensis sp. nov., Ralstonia mojiangensis sp. nov., and Ralstonia soli sp. nov., isolated from tobacco fields, are three novel species in the family Burkholderiaceae.</title>
        <authorList>
            <person name="Lu C.H."/>
            <person name="Zhang Y.Y."/>
            <person name="Jiang N."/>
            <person name="Chen W."/>
            <person name="Shao X."/>
            <person name="Zhao Z.M."/>
            <person name="Lu W.L."/>
            <person name="Hu X."/>
            <person name="Xi Y.X."/>
            <person name="Zou S.Y."/>
            <person name="Wei Q.J."/>
            <person name="Lin Z.L."/>
            <person name="Gong L."/>
            <person name="Gai X.T."/>
            <person name="Zhang L.Q."/>
            <person name="Li J.Y."/>
            <person name="Jin Y."/>
            <person name="Xia Z.Y."/>
        </authorList>
    </citation>
    <scope>NUCLEOTIDE SEQUENCE</scope>
    <source>
        <strain evidence="1">22TCCZM01-4</strain>
    </source>
</reference>
<dbReference type="RefSeq" id="WP_260799704.1">
    <property type="nucleotide sequence ID" value="NZ_JAOCQJ010000003.1"/>
</dbReference>
<dbReference type="CDD" id="cd00093">
    <property type="entry name" value="HTH_XRE"/>
    <property type="match status" value="1"/>
</dbReference>
<dbReference type="InterPro" id="IPR010982">
    <property type="entry name" value="Lambda_DNA-bd_dom_sf"/>
</dbReference>
<dbReference type="SUPFAM" id="SSF47413">
    <property type="entry name" value="lambda repressor-like DNA-binding domains"/>
    <property type="match status" value="1"/>
</dbReference>
<dbReference type="Proteomes" id="UP001164374">
    <property type="component" value="Unassembled WGS sequence"/>
</dbReference>
<comment type="caution">
    <text evidence="1">The sequence shown here is derived from an EMBL/GenBank/DDBJ whole genome shotgun (WGS) entry which is preliminary data.</text>
</comment>
<dbReference type="EMBL" id="JAOCQJ010000003">
    <property type="protein sequence ID" value="MCT7316767.1"/>
    <property type="molecule type" value="Genomic_DNA"/>
</dbReference>
<reference evidence="1" key="2">
    <citation type="submission" date="2023-02" db="EMBL/GenBank/DDBJ databases">
        <authorList>
            <person name="Lu C.-H."/>
        </authorList>
    </citation>
    <scope>NUCLEOTIDE SEQUENCE</scope>
    <source>
        <strain evidence="1">22TCCZM01-4</strain>
    </source>
</reference>
<sequence>MERSVNFGERLADERRRQGLNQTDFAALGGVTVKTQVLYEKSERVPDANYLAAVAQHGVDVLYVLTGQHVPSLLSAEEGVVLAGYRELDARGRAGVLALIGGLSAGTSDVRPAKATKRSQVIVGGSGNVQVGTVGKSIKKKAKH</sequence>
<evidence type="ECO:0000313" key="2">
    <source>
        <dbReference type="Proteomes" id="UP001164374"/>
    </source>
</evidence>
<evidence type="ECO:0000313" key="1">
    <source>
        <dbReference type="EMBL" id="MCT7316767.1"/>
    </source>
</evidence>
<proteinExistence type="predicted"/>
<dbReference type="GO" id="GO:0003677">
    <property type="term" value="F:DNA binding"/>
    <property type="evidence" value="ECO:0007669"/>
    <property type="project" value="InterPro"/>
</dbReference>
<dbReference type="AlphaFoldDB" id="A0AAE3I412"/>